<evidence type="ECO:0000313" key="2">
    <source>
        <dbReference type="EMBL" id="MFM9414392.1"/>
    </source>
</evidence>
<sequence length="498" mass="57253">MRPIDVRDLTGKALKSYLVHKLKEWERSEAKKMAFAGVDYYKGRQKIDEKQRLGVNDEGRLVALAGLPNTIIKDNKYALLVDQKVNYILSEQPAITCDDNDQYATALADFVDRRFLRTWIKIAKDAMNCAIGWLYLYIEDGRLRYRKIDARYIIPIWEDAEHESLQALIRIRDDKDWNADRQGMTYTRYVEFYTDNGVQIFKYEDADMHFIDARAYMYTGELKPADDEAEAQGFTWGKIPFIYFRYNAEEISLLSRVKTLQDNINLILSTFGDQMQEDSRNTILVIRGYDGEDPREVRGEMNRTGVLQLSEDGSVDPLNIEVNAANFQVYLQLLKEKLIENGRGLDMRQERSGNAPNEMNIKSMYADIELDAAGMELEWQASFEHLQYFFKLATYGNSQPDLLADISFKRNMMVNEESAIRMITASSGLLSRRTQLEHHPLVDDVDQEEERLDKEQAQEVADYLSAFPLAPKAVNSTDDPSLLAPTRRAAGASPEQGE</sequence>
<dbReference type="InterPro" id="IPR021145">
    <property type="entry name" value="Portal_protein_SPP1_Gp6-like"/>
</dbReference>
<feature type="region of interest" description="Disordered" evidence="1">
    <location>
        <begin position="471"/>
        <end position="498"/>
    </location>
</feature>
<dbReference type="Pfam" id="PF05133">
    <property type="entry name" value="SPP1_portal"/>
    <property type="match status" value="1"/>
</dbReference>
<keyword evidence="3" id="KW-1185">Reference proteome</keyword>
<dbReference type="EMBL" id="JBJUVG010000016">
    <property type="protein sequence ID" value="MFM9414392.1"/>
    <property type="molecule type" value="Genomic_DNA"/>
</dbReference>
<evidence type="ECO:0000313" key="3">
    <source>
        <dbReference type="Proteomes" id="UP001631949"/>
    </source>
</evidence>
<gene>
    <name evidence="2" type="ORF">ACKQTC_08430</name>
</gene>
<dbReference type="RefSeq" id="WP_408978006.1">
    <property type="nucleotide sequence ID" value="NZ_JBJUVG010000016.1"/>
</dbReference>
<proteinExistence type="predicted"/>
<accession>A0ABW9H1N6</accession>
<dbReference type="Proteomes" id="UP001631949">
    <property type="component" value="Unassembled WGS sequence"/>
</dbReference>
<organism evidence="2 3">
    <name type="scientific">Peptococcus simiae</name>
    <dbReference type="NCBI Taxonomy" id="1643805"/>
    <lineage>
        <taxon>Bacteria</taxon>
        <taxon>Bacillati</taxon>
        <taxon>Bacillota</taxon>
        <taxon>Clostridia</taxon>
        <taxon>Eubacteriales</taxon>
        <taxon>Peptococcaceae</taxon>
        <taxon>Peptococcus</taxon>
    </lineage>
</organism>
<comment type="caution">
    <text evidence="2">The sequence shown here is derived from an EMBL/GenBank/DDBJ whole genome shotgun (WGS) entry which is preliminary data.</text>
</comment>
<reference evidence="2 3" key="1">
    <citation type="journal article" date="2016" name="Int. J. Syst. Evol. Microbiol.">
        <title>Peptococcus simiae sp. nov., isolated from rhesus macaque faeces and emended description of the genus Peptococcus.</title>
        <authorList>
            <person name="Shkoporov A.N."/>
            <person name="Efimov B.A."/>
            <person name="Kondova I."/>
            <person name="Ouwerling B."/>
            <person name="Chaplin A.V."/>
            <person name="Shcherbakova V.A."/>
            <person name="Langermans J.A.M."/>
        </authorList>
    </citation>
    <scope>NUCLEOTIDE SEQUENCE [LARGE SCALE GENOMIC DNA]</scope>
    <source>
        <strain evidence="2 3">M108</strain>
    </source>
</reference>
<evidence type="ECO:0000256" key="1">
    <source>
        <dbReference type="SAM" id="MobiDB-lite"/>
    </source>
</evidence>
<name>A0ABW9H1N6_9FIRM</name>
<protein>
    <submittedName>
        <fullName evidence="2">Phage portal protein</fullName>
    </submittedName>
</protein>